<feature type="transmembrane region" description="Helical" evidence="2">
    <location>
        <begin position="56"/>
        <end position="79"/>
    </location>
</feature>
<feature type="transmembrane region" description="Helical" evidence="2">
    <location>
        <begin position="29"/>
        <end position="50"/>
    </location>
</feature>
<reference evidence="3" key="1">
    <citation type="journal article" date="2014" name="Int. J. Syst. Evol. Microbiol.">
        <title>Complete genome sequence of Corynebacterium casei LMG S-19264T (=DSM 44701T), isolated from a smear-ripened cheese.</title>
        <authorList>
            <consortium name="US DOE Joint Genome Institute (JGI-PGF)"/>
            <person name="Walter F."/>
            <person name="Albersmeier A."/>
            <person name="Kalinowski J."/>
            <person name="Ruckert C."/>
        </authorList>
    </citation>
    <scope>NUCLEOTIDE SEQUENCE</scope>
    <source>
        <strain evidence="3">JCM 4815</strain>
    </source>
</reference>
<name>A0A918Q9X3_9ACTN</name>
<keyword evidence="2" id="KW-1133">Transmembrane helix</keyword>
<feature type="region of interest" description="Disordered" evidence="1">
    <location>
        <begin position="295"/>
        <end position="318"/>
    </location>
</feature>
<gene>
    <name evidence="3" type="ORF">GCM10010365_70140</name>
</gene>
<evidence type="ECO:0000256" key="1">
    <source>
        <dbReference type="SAM" id="MobiDB-lite"/>
    </source>
</evidence>
<keyword evidence="4" id="KW-1185">Reference proteome</keyword>
<comment type="caution">
    <text evidence="3">The sequence shown here is derived from an EMBL/GenBank/DDBJ whole genome shotgun (WGS) entry which is preliminary data.</text>
</comment>
<sequence length="484" mass="51163">MSSERTVGKGGDAVGDVIAIRCFPHCARFVTVAAPLALVALTASWLFLGATQVRAAVLWCSLALLTGCMVVLGGAVLLGGGRSRRETYRQSVRAASGTAGRGQGTVPMRLGGTRWLSARYAGVLVVVPTLLALWATLAAADARGTGRSAVLAEAGAVIEERSIVKIDNEVVQGSSRKASATADYTVMLRSPTGRHEVPATFEASTDRRQEAGGELYVAYVPGQPELGAIGDDQREDVERQLAGRAVQWGDAWVIGGFWLLVTSFLTVGMWGAESIRRPARTVGPDWKAVRVTATGVGTHTDAPPPGSPEAADEKKRRENTRKLQCLMLDGRGREIPFHSQMAAAPAGHALSGAQGWLLWHPQQRRGRDVLAELVGDDGWQLPGAVPVQVAEQVAEAGLTVPAHPDAERKVRMLDLGAGWLVTASVPVVVGWLVALGCLAALLLVPGEGGWRLWTVAAGLLTPFIGHFMRAMASMDDGDDGDRTS</sequence>
<reference evidence="3" key="2">
    <citation type="submission" date="2020-09" db="EMBL/GenBank/DDBJ databases">
        <authorList>
            <person name="Sun Q."/>
            <person name="Ohkuma M."/>
        </authorList>
    </citation>
    <scope>NUCLEOTIDE SEQUENCE</scope>
    <source>
        <strain evidence="3">JCM 4815</strain>
    </source>
</reference>
<dbReference type="RefSeq" id="WP_271208703.1">
    <property type="nucleotide sequence ID" value="NZ_BSEQ01000040.1"/>
</dbReference>
<keyword evidence="2" id="KW-0812">Transmembrane</keyword>
<feature type="transmembrane region" description="Helical" evidence="2">
    <location>
        <begin position="417"/>
        <end position="444"/>
    </location>
</feature>
<dbReference type="EMBL" id="BMVW01000022">
    <property type="protein sequence ID" value="GGZ39336.1"/>
    <property type="molecule type" value="Genomic_DNA"/>
</dbReference>
<dbReference type="AlphaFoldDB" id="A0A918Q9X3"/>
<organism evidence="3 4">
    <name type="scientific">Streptomyces poonensis</name>
    <dbReference type="NCBI Taxonomy" id="68255"/>
    <lineage>
        <taxon>Bacteria</taxon>
        <taxon>Bacillati</taxon>
        <taxon>Actinomycetota</taxon>
        <taxon>Actinomycetes</taxon>
        <taxon>Kitasatosporales</taxon>
        <taxon>Streptomycetaceae</taxon>
        <taxon>Streptomyces</taxon>
    </lineage>
</organism>
<accession>A0A918Q9X3</accession>
<keyword evidence="2" id="KW-0472">Membrane</keyword>
<feature type="transmembrane region" description="Helical" evidence="2">
    <location>
        <begin position="118"/>
        <end position="140"/>
    </location>
</feature>
<proteinExistence type="predicted"/>
<dbReference type="Proteomes" id="UP000622166">
    <property type="component" value="Unassembled WGS sequence"/>
</dbReference>
<protein>
    <recommendedName>
        <fullName evidence="5">DUF3592 domain-containing protein</fullName>
    </recommendedName>
</protein>
<evidence type="ECO:0000313" key="3">
    <source>
        <dbReference type="EMBL" id="GGZ39336.1"/>
    </source>
</evidence>
<feature type="transmembrane region" description="Helical" evidence="2">
    <location>
        <begin position="450"/>
        <end position="468"/>
    </location>
</feature>
<evidence type="ECO:0000256" key="2">
    <source>
        <dbReference type="SAM" id="Phobius"/>
    </source>
</evidence>
<evidence type="ECO:0000313" key="4">
    <source>
        <dbReference type="Proteomes" id="UP000622166"/>
    </source>
</evidence>
<feature type="transmembrane region" description="Helical" evidence="2">
    <location>
        <begin position="251"/>
        <end position="272"/>
    </location>
</feature>
<evidence type="ECO:0008006" key="5">
    <source>
        <dbReference type="Google" id="ProtNLM"/>
    </source>
</evidence>